<protein>
    <submittedName>
        <fullName evidence="3">TVP38/TMEM64 family protein</fullName>
    </submittedName>
</protein>
<feature type="transmembrane region" description="Helical" evidence="1">
    <location>
        <begin position="197"/>
        <end position="215"/>
    </location>
</feature>
<evidence type="ECO:0000313" key="4">
    <source>
        <dbReference type="Proteomes" id="UP000325295"/>
    </source>
</evidence>
<dbReference type="Proteomes" id="UP000325295">
    <property type="component" value="Chromosome"/>
</dbReference>
<name>A0A5P1X1G6_9LACO</name>
<keyword evidence="1" id="KW-1133">Transmembrane helix</keyword>
<evidence type="ECO:0000259" key="2">
    <source>
        <dbReference type="Pfam" id="PF09335"/>
    </source>
</evidence>
<keyword evidence="1" id="KW-0812">Transmembrane</keyword>
<dbReference type="InterPro" id="IPR032816">
    <property type="entry name" value="VTT_dom"/>
</dbReference>
<feature type="transmembrane region" description="Helical" evidence="1">
    <location>
        <begin position="7"/>
        <end position="29"/>
    </location>
</feature>
<keyword evidence="1" id="KW-0472">Membrane</keyword>
<feature type="transmembrane region" description="Helical" evidence="1">
    <location>
        <begin position="89"/>
        <end position="117"/>
    </location>
</feature>
<dbReference type="OrthoDB" id="2360723at2"/>
<dbReference type="KEGG" id="lnn:F0161_07195"/>
<organism evidence="3 4">
    <name type="scientific">Paucilactobacillus nenjiangensis</name>
    <dbReference type="NCBI Taxonomy" id="1296540"/>
    <lineage>
        <taxon>Bacteria</taxon>
        <taxon>Bacillati</taxon>
        <taxon>Bacillota</taxon>
        <taxon>Bacilli</taxon>
        <taxon>Lactobacillales</taxon>
        <taxon>Lactobacillaceae</taxon>
        <taxon>Paucilactobacillus</taxon>
    </lineage>
</organism>
<feature type="transmembrane region" description="Helical" evidence="1">
    <location>
        <begin position="165"/>
        <end position="185"/>
    </location>
</feature>
<feature type="transmembrane region" description="Helical" evidence="1">
    <location>
        <begin position="57"/>
        <end position="82"/>
    </location>
</feature>
<sequence length="234" mass="25768">MNKYAKHILISLGVLIALGLIALLVRNYYSQFSALWDNTNNLKTILALLRDYSAYDVVIFLILLIVVSGIPGAPASIFAIAAGICFGKLLGATISAIGFSLGNMLDVFALTFVDGLMKKERTNKYLDAIINMEHPRIGLIIGYAVPFIPSFMTSMAAVKMKTSSWQTVSCIILGSTPIAFIYAFGGDELMKQHWTSAILFILLAAALIFLVIFIFKDRKKIIERTKSANLFTKK</sequence>
<evidence type="ECO:0000256" key="1">
    <source>
        <dbReference type="SAM" id="Phobius"/>
    </source>
</evidence>
<feature type="transmembrane region" description="Helical" evidence="1">
    <location>
        <begin position="137"/>
        <end position="158"/>
    </location>
</feature>
<feature type="domain" description="VTT" evidence="2">
    <location>
        <begin position="74"/>
        <end position="187"/>
    </location>
</feature>
<keyword evidence="4" id="KW-1185">Reference proteome</keyword>
<proteinExistence type="predicted"/>
<dbReference type="Pfam" id="PF09335">
    <property type="entry name" value="VTT_dom"/>
    <property type="match status" value="1"/>
</dbReference>
<accession>A0A5P1X1G6</accession>
<reference evidence="3 4" key="1">
    <citation type="submission" date="2019-09" db="EMBL/GenBank/DDBJ databases">
        <title>Complete Genome Sequence of Lactobacillus nenjiangensis SH-Y15, isolated from sauerkraut.</title>
        <authorList>
            <person name="Yang H."/>
        </authorList>
    </citation>
    <scope>NUCLEOTIDE SEQUENCE [LARGE SCALE GENOMIC DNA]</scope>
    <source>
        <strain evidence="3 4">SH-Y15</strain>
    </source>
</reference>
<gene>
    <name evidence="3" type="ORF">F0161_07195</name>
</gene>
<evidence type="ECO:0000313" key="3">
    <source>
        <dbReference type="EMBL" id="QER67666.1"/>
    </source>
</evidence>
<dbReference type="RefSeq" id="WP_150204187.1">
    <property type="nucleotide sequence ID" value="NZ_CAUQTN010000108.1"/>
</dbReference>
<dbReference type="AlphaFoldDB" id="A0A5P1X1G6"/>
<dbReference type="EMBL" id="CP043939">
    <property type="protein sequence ID" value="QER67666.1"/>
    <property type="molecule type" value="Genomic_DNA"/>
</dbReference>